<keyword evidence="1" id="KW-0472">Membrane</keyword>
<dbReference type="OrthoDB" id="8191639at2759"/>
<reference evidence="2 3" key="1">
    <citation type="journal article" date="2018" name="Evol. Lett.">
        <title>Horizontal gene cluster transfer increased hallucinogenic mushroom diversity.</title>
        <authorList>
            <person name="Reynolds H.T."/>
            <person name="Vijayakumar V."/>
            <person name="Gluck-Thaler E."/>
            <person name="Korotkin H.B."/>
            <person name="Matheny P.B."/>
            <person name="Slot J.C."/>
        </authorList>
    </citation>
    <scope>NUCLEOTIDE SEQUENCE [LARGE SCALE GENOMIC DNA]</scope>
    <source>
        <strain evidence="2 3">SRW20</strain>
    </source>
</reference>
<feature type="transmembrane region" description="Helical" evidence="1">
    <location>
        <begin position="6"/>
        <end position="25"/>
    </location>
</feature>
<keyword evidence="1" id="KW-1133">Transmembrane helix</keyword>
<dbReference type="Proteomes" id="UP000284706">
    <property type="component" value="Unassembled WGS sequence"/>
</dbReference>
<feature type="non-terminal residue" evidence="2">
    <location>
        <position position="1"/>
    </location>
</feature>
<protein>
    <submittedName>
        <fullName evidence="2">Uncharacterized protein</fullName>
    </submittedName>
</protein>
<evidence type="ECO:0000313" key="3">
    <source>
        <dbReference type="Proteomes" id="UP000284706"/>
    </source>
</evidence>
<keyword evidence="1" id="KW-0812">Transmembrane</keyword>
<accession>A0A409WEH1</accession>
<keyword evidence="3" id="KW-1185">Reference proteome</keyword>
<comment type="caution">
    <text evidence="2">The sequence shown here is derived from an EMBL/GenBank/DDBJ whole genome shotgun (WGS) entry which is preliminary data.</text>
</comment>
<evidence type="ECO:0000256" key="1">
    <source>
        <dbReference type="SAM" id="Phobius"/>
    </source>
</evidence>
<feature type="transmembrane region" description="Helical" evidence="1">
    <location>
        <begin position="443"/>
        <end position="463"/>
    </location>
</feature>
<dbReference type="EMBL" id="NHYE01005105">
    <property type="protein sequence ID" value="PPQ76914.1"/>
    <property type="molecule type" value="Genomic_DNA"/>
</dbReference>
<gene>
    <name evidence="2" type="ORF">CVT26_001231</name>
</gene>
<dbReference type="AlphaFoldDB" id="A0A409WEH1"/>
<proteinExistence type="predicted"/>
<sequence>QRPWSLWILFFLFNILIAAILPFILGRLVRIEIHVTDYFEVPVVADISSSDIERAEAAEPAYNNSELTWTIAPFSSRGSVPAPLAFAWGDDVVYFSEVGMSQLLPNGSGLGTFIESADISPSHSPQVQSVNAEINAAQGANSGSVLRWGIRINCAKIPDMHNNLMPVSKGGFTYLFTPRETLRLLFQGLDLSFPPTLERPLNFSSIVEIGDTLPVGLNHTTTAMGAQFSNNGVALSLKSTPLEMGQSSDFNGFLTVEHALIRLNDTFAPNGIFGIKGSAIADSSHHPTSIGYDAAVCVEVYEPYVLEAHNSSIASPVTRGIVEKASYLSDHTGVKEQLKGPRIIDPMVKRSLNSTGMTPIYIASHQNSVNQILKDNGRDLWYLVSFTNGTGPYGYTELSATYYAASRALADTTNALPYFVGSGLTVARQYPDKMYSSAKPSTLELILTIFSVFLLGLVSALFVPRLPLGLPRRGFDLFSWFFAFHTEELVAERSLNFGRNLDLRDIVDHSKDVRLYFPA</sequence>
<evidence type="ECO:0000313" key="2">
    <source>
        <dbReference type="EMBL" id="PPQ76914.1"/>
    </source>
</evidence>
<name>A0A409WEH1_9AGAR</name>
<dbReference type="InParanoid" id="A0A409WEH1"/>
<dbReference type="STRING" id="231916.A0A409WEH1"/>
<organism evidence="2 3">
    <name type="scientific">Gymnopilus dilepis</name>
    <dbReference type="NCBI Taxonomy" id="231916"/>
    <lineage>
        <taxon>Eukaryota</taxon>
        <taxon>Fungi</taxon>
        <taxon>Dikarya</taxon>
        <taxon>Basidiomycota</taxon>
        <taxon>Agaricomycotina</taxon>
        <taxon>Agaricomycetes</taxon>
        <taxon>Agaricomycetidae</taxon>
        <taxon>Agaricales</taxon>
        <taxon>Agaricineae</taxon>
        <taxon>Hymenogastraceae</taxon>
        <taxon>Gymnopilus</taxon>
    </lineage>
</organism>